<evidence type="ECO:0000313" key="2">
    <source>
        <dbReference type="Proteomes" id="UP000191144"/>
    </source>
</evidence>
<name>A0A1G4JIH6_9SACH</name>
<dbReference type="EMBL" id="LT598481">
    <property type="protein sequence ID" value="SCU90250.1"/>
    <property type="molecule type" value="Genomic_DNA"/>
</dbReference>
<proteinExistence type="predicted"/>
<gene>
    <name evidence="1" type="ORF">LAME_0E07712G</name>
</gene>
<keyword evidence="2" id="KW-1185">Reference proteome</keyword>
<evidence type="ECO:0000313" key="1">
    <source>
        <dbReference type="EMBL" id="SCU90250.1"/>
    </source>
</evidence>
<dbReference type="Proteomes" id="UP000191144">
    <property type="component" value="Chromosome E"/>
</dbReference>
<dbReference type="OrthoDB" id="4058109at2759"/>
<organism evidence="1 2">
    <name type="scientific">Lachancea meyersii CBS 8951</name>
    <dbReference type="NCBI Taxonomy" id="1266667"/>
    <lineage>
        <taxon>Eukaryota</taxon>
        <taxon>Fungi</taxon>
        <taxon>Dikarya</taxon>
        <taxon>Ascomycota</taxon>
        <taxon>Saccharomycotina</taxon>
        <taxon>Saccharomycetes</taxon>
        <taxon>Saccharomycetales</taxon>
        <taxon>Saccharomycetaceae</taxon>
        <taxon>Lachancea</taxon>
    </lineage>
</organism>
<protein>
    <submittedName>
        <fullName evidence="1">LAME_0E07712g1_1</fullName>
    </submittedName>
</protein>
<sequence length="177" mass="20421">MWALKCRLSILRENLAVKTLKLRLWQRSYGQQRSQAKDAEKLRLVKESLQLDAYGVGCGNLKEFGKCLYPVKHSMVNFPDGQKSQVGNLQALGGSLLRLIILRSFLDVFKKSSQDVAGLDFNYEAKMNHMSSSRRLPDVLLRRFLRRRFNKLARLPMPESVVPIRTQRVLTRDVFTP</sequence>
<dbReference type="AlphaFoldDB" id="A0A1G4JIH6"/>
<reference evidence="2" key="1">
    <citation type="submission" date="2016-03" db="EMBL/GenBank/DDBJ databases">
        <authorList>
            <person name="Devillers Hugo."/>
        </authorList>
    </citation>
    <scope>NUCLEOTIDE SEQUENCE [LARGE SCALE GENOMIC DNA]</scope>
</reference>
<accession>A0A1G4JIH6</accession>